<dbReference type="Proteomes" id="UP000281572">
    <property type="component" value="Segment"/>
</dbReference>
<dbReference type="KEGG" id="vg:55003862"/>
<name>A0A385UEV5_9CAUD</name>
<evidence type="ECO:0000256" key="1">
    <source>
        <dbReference type="SAM" id="Coils"/>
    </source>
</evidence>
<dbReference type="EMBL" id="MH727550">
    <property type="protein sequence ID" value="AYB69450.1"/>
    <property type="molecule type" value="Genomic_DNA"/>
</dbReference>
<keyword evidence="1" id="KW-0175">Coiled coil</keyword>
<accession>A0A385UEV5</accession>
<gene>
    <name evidence="2" type="primary">21</name>
    <name evidence="2" type="ORF">JUICEBOX_21</name>
</gene>
<evidence type="ECO:0000313" key="3">
    <source>
        <dbReference type="Proteomes" id="UP000281572"/>
    </source>
</evidence>
<organism evidence="2 3">
    <name type="scientific">Corynebacterium phage Juicebox</name>
    <dbReference type="NCBI Taxonomy" id="2301600"/>
    <lineage>
        <taxon>Viruses</taxon>
        <taxon>Duplodnaviria</taxon>
        <taxon>Heunggongvirae</taxon>
        <taxon>Uroviricota</taxon>
        <taxon>Caudoviricetes</taxon>
        <taxon>Juiceboxvirus</taxon>
        <taxon>Juiceboxvirus juicebox</taxon>
    </lineage>
</organism>
<evidence type="ECO:0000313" key="2">
    <source>
        <dbReference type="EMBL" id="AYB69450.1"/>
    </source>
</evidence>
<protein>
    <submittedName>
        <fullName evidence="2">Uncharacterized protein</fullName>
    </submittedName>
</protein>
<keyword evidence="3" id="KW-1185">Reference proteome</keyword>
<proteinExistence type="predicted"/>
<dbReference type="GeneID" id="55003862"/>
<reference evidence="3" key="1">
    <citation type="submission" date="2018-08" db="EMBL/GenBank/DDBJ databases">
        <authorList>
            <person name="Pathak A."/>
            <person name="Staton O.A."/>
            <person name="Aldaher A.R."/>
            <person name="Baird K.M."/>
            <person name="Borah A."/>
            <person name="Haggard G.E."/>
            <person name="Meesala S."/>
            <person name="Nealy S.L."/>
            <person name="Ramdas R."/>
            <person name="Rocha M."/>
            <person name="Sristi D."/>
            <person name="Thukral S."/>
            <person name="Walls C.E."/>
            <person name="Waqas M."/>
            <person name="Williams M.R."/>
            <person name="Winters A.K."/>
            <person name="Sahawneh K.J."/>
            <person name="Monti D.L."/>
            <person name="Garlena R.A."/>
            <person name="Russell D.A."/>
            <person name="Pope W.H."/>
            <person name="Jacobs-Sera D."/>
            <person name="Hatfull G.F."/>
        </authorList>
    </citation>
    <scope>NUCLEOTIDE SEQUENCE [LARGE SCALE GENOMIC DNA]</scope>
</reference>
<sequence>MSAPTPPSEPIIPPGTLSYAQIRRLIEADEAEKQKIRDELQGAVANARGWFIDGFLAKLGAAFRGESVTGLETVTSGIRQGIFGGIADAIRDAENLGERLIPIRDAARGLIDPVIDRVDAVEESQLSAEEQLALLEGVRGYGAAYQRWNENLRSAPGNRRRISLAPHGVAKGVRVEGGGIFIDEPGVWTVHAQVFARGTSFTPGLGSDDITKLFVILREYQPVYKTSTIKEVYGKGGSGPHHIQASFTVVIENAPALLDFEVFSDRWRYFDGGTALTSFSVVKTDSRVENLGEVTVPDA</sequence>
<dbReference type="RefSeq" id="YP_009812790.1">
    <property type="nucleotide sequence ID" value="NC_048070.1"/>
</dbReference>
<feature type="coiled-coil region" evidence="1">
    <location>
        <begin position="19"/>
        <end position="46"/>
    </location>
</feature>